<feature type="transmembrane region" description="Helical" evidence="4">
    <location>
        <begin position="145"/>
        <end position="166"/>
    </location>
</feature>
<dbReference type="SUPFAM" id="SSF109604">
    <property type="entry name" value="HD-domain/PDEase-like"/>
    <property type="match status" value="1"/>
</dbReference>
<evidence type="ECO:0000256" key="1">
    <source>
        <dbReference type="ARBA" id="ARBA00004236"/>
    </source>
</evidence>
<keyword evidence="3 4" id="KW-0472">Membrane</keyword>
<dbReference type="CDD" id="cd00077">
    <property type="entry name" value="HDc"/>
    <property type="match status" value="1"/>
</dbReference>
<dbReference type="Proteomes" id="UP000600247">
    <property type="component" value="Unassembled WGS sequence"/>
</dbReference>
<feature type="domain" description="HD-GYP" evidence="7">
    <location>
        <begin position="320"/>
        <end position="514"/>
    </location>
</feature>
<sequence length="514" mass="57029">MNTINPIRHPAAKSNPLYASFFKQLLRNYLFGSTVAVLGFGGVILFNTLNIPMRELAILSGVLLTSLTFMLICEIFVFNRHLQPIRTIFQIASPTSEQLKAAYQQTHRFPMLSVKRTFGPHFMGMSFPAIILCLLFIQLEWVSLPYHYLLIAGAGALMVASMHAMIEFFLTTTAIRPVVSHIRSLHIQLYGQDISLGGEILVSIRTKFQLSAFLIGTLPLILFTLASQIRLDSASGNGNGTYWQWAVIILIIGISFSILGASLLSRNIQDPIHTIQTAMSSVQAGNLNTQADDIYSDEFSKLVAGFNHMVTGLKEREVRNNQLLQSYFFTLAAALDARDAYTAGHSERVARYSMQIGELAGWDEAPLQILYRSALLHDIGKIGVRDAVLLKEGKLTDEEFDQIKQHPVLGEKILKQIEPADAMADLLPGIRSHHERYDGKGYPDGLAGEAIPLIGRVIAIADAYDAMTSDRPYRKGMSRERALAILEEGRGTQWDPELTARFVAFKQATASDSL</sequence>
<dbReference type="PANTHER" id="PTHR43155">
    <property type="entry name" value="CYCLIC DI-GMP PHOSPHODIESTERASE PA4108-RELATED"/>
    <property type="match status" value="1"/>
</dbReference>
<evidence type="ECO:0000256" key="3">
    <source>
        <dbReference type="ARBA" id="ARBA00023136"/>
    </source>
</evidence>
<keyword evidence="9" id="KW-1185">Reference proteome</keyword>
<dbReference type="Gene3D" id="1.10.3210.10">
    <property type="entry name" value="Hypothetical protein af1432"/>
    <property type="match status" value="1"/>
</dbReference>
<dbReference type="InterPro" id="IPR003660">
    <property type="entry name" value="HAMP_dom"/>
</dbReference>
<reference evidence="8 9" key="1">
    <citation type="journal article" date="2014" name="Int. J. Syst. Evol. Microbiol.">
        <title>Complete genome sequence of Corynebacterium casei LMG S-19264T (=DSM 44701T), isolated from a smear-ripened cheese.</title>
        <authorList>
            <consortium name="US DOE Joint Genome Institute (JGI-PGF)"/>
            <person name="Walter F."/>
            <person name="Albersmeier A."/>
            <person name="Kalinowski J."/>
            <person name="Ruckert C."/>
        </authorList>
    </citation>
    <scope>NUCLEOTIDE SEQUENCE [LARGE SCALE GENOMIC DNA]</scope>
    <source>
        <strain evidence="8 9">CGMCC 1.15286</strain>
    </source>
</reference>
<dbReference type="InterPro" id="IPR006674">
    <property type="entry name" value="HD_domain"/>
</dbReference>
<dbReference type="PROSITE" id="PS51832">
    <property type="entry name" value="HD_GYP"/>
    <property type="match status" value="1"/>
</dbReference>
<dbReference type="PANTHER" id="PTHR43155:SF2">
    <property type="entry name" value="CYCLIC DI-GMP PHOSPHODIESTERASE PA4108"/>
    <property type="match status" value="1"/>
</dbReference>
<feature type="transmembrane region" description="Helical" evidence="4">
    <location>
        <begin position="56"/>
        <end position="78"/>
    </location>
</feature>
<organism evidence="8 9">
    <name type="scientific">Paenibacillus radicis</name>
    <name type="common">ex Gao et al. 2016</name>
    <dbReference type="NCBI Taxonomy" id="1737354"/>
    <lineage>
        <taxon>Bacteria</taxon>
        <taxon>Bacillati</taxon>
        <taxon>Bacillota</taxon>
        <taxon>Bacilli</taxon>
        <taxon>Bacillales</taxon>
        <taxon>Paenibacillaceae</taxon>
        <taxon>Paenibacillus</taxon>
    </lineage>
</organism>
<name>A0A917H2F2_9BACL</name>
<dbReference type="InterPro" id="IPR037522">
    <property type="entry name" value="HD_GYP_dom"/>
</dbReference>
<dbReference type="InterPro" id="IPR003607">
    <property type="entry name" value="HD/PDEase_dom"/>
</dbReference>
<protein>
    <recommendedName>
        <fullName evidence="10">HD domain-containing protein</fullName>
    </recommendedName>
</protein>
<evidence type="ECO:0000259" key="6">
    <source>
        <dbReference type="PROSITE" id="PS51831"/>
    </source>
</evidence>
<dbReference type="PROSITE" id="PS50885">
    <property type="entry name" value="HAMP"/>
    <property type="match status" value="1"/>
</dbReference>
<evidence type="ECO:0000256" key="2">
    <source>
        <dbReference type="ARBA" id="ARBA00022475"/>
    </source>
</evidence>
<keyword evidence="2" id="KW-1003">Cell membrane</keyword>
<dbReference type="SUPFAM" id="SSF158472">
    <property type="entry name" value="HAMP domain-like"/>
    <property type="match status" value="1"/>
</dbReference>
<comment type="subcellular location">
    <subcellularLocation>
        <location evidence="1">Cell membrane</location>
    </subcellularLocation>
</comment>
<evidence type="ECO:0000256" key="4">
    <source>
        <dbReference type="SAM" id="Phobius"/>
    </source>
</evidence>
<dbReference type="CDD" id="cd06225">
    <property type="entry name" value="HAMP"/>
    <property type="match status" value="1"/>
</dbReference>
<dbReference type="GO" id="GO:0005886">
    <property type="term" value="C:plasma membrane"/>
    <property type="evidence" value="ECO:0007669"/>
    <property type="project" value="UniProtKB-SubCell"/>
</dbReference>
<keyword evidence="4" id="KW-1133">Transmembrane helix</keyword>
<dbReference type="RefSeq" id="WP_188888748.1">
    <property type="nucleotide sequence ID" value="NZ_BMHY01000003.1"/>
</dbReference>
<dbReference type="SMART" id="SM00471">
    <property type="entry name" value="HDc"/>
    <property type="match status" value="1"/>
</dbReference>
<keyword evidence="4" id="KW-0812">Transmembrane</keyword>
<dbReference type="Gene3D" id="6.10.340.10">
    <property type="match status" value="1"/>
</dbReference>
<dbReference type="EMBL" id="BMHY01000003">
    <property type="protein sequence ID" value="GGG65305.1"/>
    <property type="molecule type" value="Genomic_DNA"/>
</dbReference>
<dbReference type="Pfam" id="PF00672">
    <property type="entry name" value="HAMP"/>
    <property type="match status" value="1"/>
</dbReference>
<comment type="caution">
    <text evidence="8">The sequence shown here is derived from an EMBL/GenBank/DDBJ whole genome shotgun (WGS) entry which is preliminary data.</text>
</comment>
<feature type="transmembrane region" description="Helical" evidence="4">
    <location>
        <begin position="29"/>
        <end position="50"/>
    </location>
</feature>
<feature type="transmembrane region" description="Helical" evidence="4">
    <location>
        <begin position="242"/>
        <end position="264"/>
    </location>
</feature>
<dbReference type="GO" id="GO:0007165">
    <property type="term" value="P:signal transduction"/>
    <property type="evidence" value="ECO:0007669"/>
    <property type="project" value="InterPro"/>
</dbReference>
<feature type="domain" description="HD" evidence="6">
    <location>
        <begin position="342"/>
        <end position="467"/>
    </location>
</feature>
<feature type="transmembrane region" description="Helical" evidence="4">
    <location>
        <begin position="210"/>
        <end position="230"/>
    </location>
</feature>
<dbReference type="AlphaFoldDB" id="A0A917H2F2"/>
<feature type="transmembrane region" description="Helical" evidence="4">
    <location>
        <begin position="118"/>
        <end position="139"/>
    </location>
</feature>
<dbReference type="PROSITE" id="PS51831">
    <property type="entry name" value="HD"/>
    <property type="match status" value="1"/>
</dbReference>
<evidence type="ECO:0000313" key="9">
    <source>
        <dbReference type="Proteomes" id="UP000600247"/>
    </source>
</evidence>
<proteinExistence type="predicted"/>
<gene>
    <name evidence="8" type="ORF">GCM10010918_19350</name>
</gene>
<dbReference type="Pfam" id="PF13487">
    <property type="entry name" value="HD_5"/>
    <property type="match status" value="1"/>
</dbReference>
<dbReference type="SMART" id="SM00304">
    <property type="entry name" value="HAMP"/>
    <property type="match status" value="1"/>
</dbReference>
<feature type="domain" description="HAMP" evidence="5">
    <location>
        <begin position="266"/>
        <end position="318"/>
    </location>
</feature>
<evidence type="ECO:0000259" key="7">
    <source>
        <dbReference type="PROSITE" id="PS51832"/>
    </source>
</evidence>
<evidence type="ECO:0000313" key="8">
    <source>
        <dbReference type="EMBL" id="GGG65305.1"/>
    </source>
</evidence>
<evidence type="ECO:0000259" key="5">
    <source>
        <dbReference type="PROSITE" id="PS50885"/>
    </source>
</evidence>
<evidence type="ECO:0008006" key="10">
    <source>
        <dbReference type="Google" id="ProtNLM"/>
    </source>
</evidence>
<accession>A0A917H2F2</accession>